<dbReference type="PANTHER" id="PTHR39338:SF7">
    <property type="entry name" value="BLL6692 PROTEIN"/>
    <property type="match status" value="1"/>
</dbReference>
<organism evidence="1 2">
    <name type="scientific">Alteromonas lipolytica</name>
    <dbReference type="NCBI Taxonomy" id="1856405"/>
    <lineage>
        <taxon>Bacteria</taxon>
        <taxon>Pseudomonadati</taxon>
        <taxon>Pseudomonadota</taxon>
        <taxon>Gammaproteobacteria</taxon>
        <taxon>Alteromonadales</taxon>
        <taxon>Alteromonadaceae</taxon>
        <taxon>Alteromonas/Salinimonas group</taxon>
        <taxon>Alteromonas</taxon>
    </lineage>
</organism>
<dbReference type="Proteomes" id="UP000176037">
    <property type="component" value="Unassembled WGS sequence"/>
</dbReference>
<dbReference type="AlphaFoldDB" id="A0A1E8FHA3"/>
<sequence length="392" mass="45559">MLVDFFFTLRRYGVKTSLRELLDLIRALEQHVIFADVQAFYQLARITLVKDESQFDKYDRAFASYFEGVEAIDLFGDTIPEDWLRKEFEKHLSAEEREKLRQEGGLDELMKKLRERLDEQKERHAGGNKWVGTGGTSPFGAYGDNPEGVRIGQQGNRRFSAVKVWDKREFKNLDGNAELGTRNLKMALRKLRQFARGAASEELDISSTITNTARQGGLLDIHMRPERHNAVKVLMFFDIGGSMDSYIKGVEELFSAVHGEFKYLDYYYFHNCVYESVWKDNGRRDNERIDVWDIIHRYGPDYKVIFVGDATMGPYEIAYPGGSVEHWNEEPGATWLNRLTEHFNHCIWLNPQPRQYWSYYQSITLINELMADKMFPLTLQGLTDGITALQKK</sequence>
<reference evidence="1 2" key="1">
    <citation type="submission" date="2016-09" db="EMBL/GenBank/DDBJ databases">
        <title>Alteromonas lipolytica, a new species isolated from sea water.</title>
        <authorList>
            <person name="Wu Y.-H."/>
            <person name="Cheng H."/>
            <person name="Xu X.-W."/>
        </authorList>
    </citation>
    <scope>NUCLEOTIDE SEQUENCE [LARGE SCALE GENOMIC DNA]</scope>
    <source>
        <strain evidence="1 2">JW12</strain>
    </source>
</reference>
<dbReference type="EMBL" id="MJIC01000010">
    <property type="protein sequence ID" value="OFI35315.1"/>
    <property type="molecule type" value="Genomic_DNA"/>
</dbReference>
<dbReference type="OrthoDB" id="9764216at2"/>
<evidence type="ECO:0008006" key="3">
    <source>
        <dbReference type="Google" id="ProtNLM"/>
    </source>
</evidence>
<dbReference type="STRING" id="1856405.BFC17_17440"/>
<name>A0A1E8FHA3_9ALTE</name>
<dbReference type="PANTHER" id="PTHR39338">
    <property type="entry name" value="BLL5662 PROTEIN-RELATED"/>
    <property type="match status" value="1"/>
</dbReference>
<dbReference type="RefSeq" id="WP_070176233.1">
    <property type="nucleotide sequence ID" value="NZ_BMJR01000001.1"/>
</dbReference>
<protein>
    <recommendedName>
        <fullName evidence="3">VWA domain-containing protein</fullName>
    </recommendedName>
</protein>
<evidence type="ECO:0000313" key="1">
    <source>
        <dbReference type="EMBL" id="OFI35315.1"/>
    </source>
</evidence>
<gene>
    <name evidence="1" type="ORF">BFC17_17440</name>
</gene>
<comment type="caution">
    <text evidence="1">The sequence shown here is derived from an EMBL/GenBank/DDBJ whole genome shotgun (WGS) entry which is preliminary data.</text>
</comment>
<keyword evidence="2" id="KW-1185">Reference proteome</keyword>
<proteinExistence type="predicted"/>
<evidence type="ECO:0000313" key="2">
    <source>
        <dbReference type="Proteomes" id="UP000176037"/>
    </source>
</evidence>
<accession>A0A1E8FHA3</accession>